<keyword evidence="3" id="KW-0472">Membrane</keyword>
<evidence type="ECO:0000256" key="3">
    <source>
        <dbReference type="ARBA" id="ARBA00023136"/>
    </source>
</evidence>
<dbReference type="InterPro" id="IPR051692">
    <property type="entry name" value="OMP-like"/>
</dbReference>
<name>A0AAE7TMA4_9BRAD</name>
<dbReference type="SUPFAM" id="SSF56925">
    <property type="entry name" value="OMPA-like"/>
    <property type="match status" value="1"/>
</dbReference>
<dbReference type="InterPro" id="IPR027385">
    <property type="entry name" value="Beta-barrel_OMP"/>
</dbReference>
<dbReference type="Proteomes" id="UP000594015">
    <property type="component" value="Chromosome"/>
</dbReference>
<dbReference type="KEGG" id="barh:WN72_23885"/>
<dbReference type="Pfam" id="PF13505">
    <property type="entry name" value="OMP_b-brl"/>
    <property type="match status" value="1"/>
</dbReference>
<evidence type="ECO:0000259" key="6">
    <source>
        <dbReference type="Pfam" id="PF13505"/>
    </source>
</evidence>
<dbReference type="PANTHER" id="PTHR34001">
    <property type="entry name" value="BLL7405 PROTEIN"/>
    <property type="match status" value="1"/>
</dbReference>
<accession>A0AAE7TMA4</accession>
<organism evidence="7 8">
    <name type="scientific">Bradyrhizobium arachidis</name>
    <dbReference type="NCBI Taxonomy" id="858423"/>
    <lineage>
        <taxon>Bacteria</taxon>
        <taxon>Pseudomonadati</taxon>
        <taxon>Pseudomonadota</taxon>
        <taxon>Alphaproteobacteria</taxon>
        <taxon>Hyphomicrobiales</taxon>
        <taxon>Nitrobacteraceae</taxon>
        <taxon>Bradyrhizobium</taxon>
    </lineage>
</organism>
<proteinExistence type="inferred from homology"/>
<dbReference type="GO" id="GO:0009279">
    <property type="term" value="C:cell outer membrane"/>
    <property type="evidence" value="ECO:0007669"/>
    <property type="project" value="UniProtKB-SubCell"/>
</dbReference>
<evidence type="ECO:0000313" key="7">
    <source>
        <dbReference type="EMBL" id="QOZ73540.1"/>
    </source>
</evidence>
<evidence type="ECO:0000256" key="2">
    <source>
        <dbReference type="ARBA" id="ARBA00022729"/>
    </source>
</evidence>
<protein>
    <submittedName>
        <fullName evidence="7">Porin family protein</fullName>
    </submittedName>
</protein>
<gene>
    <name evidence="7" type="ORF">WN72_23885</name>
</gene>
<sequence length="253" mass="26440">MSLLFAATGAACAADMAVKAPPMPPPVAVYSWTGCYVGVEGGWSWGRDRAISNGTNNGLDNGTAGALKTSGDVNGGLLGGTIGCNYQRDRWVFGIEGDGSWSGKTGSSNLVSPPFVPTFREDVSQSWIATIRGRVGFTVTPTVLLYGTAGGAFADLRIHEFDPTAAAGSPAGIGATETQTFAGWTAGAGVEWAFAPSWSAKVEYLYMDLGSKGFFQATATGCCTFQSTHLTDNIVRAGINYRFNWGSPVVAKY</sequence>
<keyword evidence="4" id="KW-0998">Cell outer membrane</keyword>
<comment type="subcellular location">
    <subcellularLocation>
        <location evidence="1">Cell outer membrane</location>
    </subcellularLocation>
</comment>
<evidence type="ECO:0000256" key="1">
    <source>
        <dbReference type="ARBA" id="ARBA00004442"/>
    </source>
</evidence>
<feature type="domain" description="Outer membrane protein beta-barrel" evidence="6">
    <location>
        <begin position="4"/>
        <end position="243"/>
    </location>
</feature>
<evidence type="ECO:0000256" key="4">
    <source>
        <dbReference type="ARBA" id="ARBA00023237"/>
    </source>
</evidence>
<comment type="similarity">
    <text evidence="5">Belongs to the Omp25/RopB family.</text>
</comment>
<reference evidence="7 8" key="1">
    <citation type="submission" date="2018-06" db="EMBL/GenBank/DDBJ databases">
        <title>Comparative genomics of Bradyrhizobium nodulating Arachidis hypogaea.</title>
        <authorList>
            <person name="Li Y."/>
        </authorList>
    </citation>
    <scope>NUCLEOTIDE SEQUENCE [LARGE SCALE GENOMIC DNA]</scope>
    <source>
        <strain evidence="7 8">CCBAU 051107</strain>
    </source>
</reference>
<evidence type="ECO:0000313" key="8">
    <source>
        <dbReference type="Proteomes" id="UP000594015"/>
    </source>
</evidence>
<evidence type="ECO:0000256" key="5">
    <source>
        <dbReference type="ARBA" id="ARBA00038306"/>
    </source>
</evidence>
<dbReference type="PANTHER" id="PTHR34001:SF3">
    <property type="entry name" value="BLL7405 PROTEIN"/>
    <property type="match status" value="1"/>
</dbReference>
<dbReference type="InterPro" id="IPR011250">
    <property type="entry name" value="OMP/PagP_B-barrel"/>
</dbReference>
<keyword evidence="2" id="KW-0732">Signal</keyword>
<dbReference type="EMBL" id="CP030050">
    <property type="protein sequence ID" value="QOZ73540.1"/>
    <property type="molecule type" value="Genomic_DNA"/>
</dbReference>
<dbReference type="AlphaFoldDB" id="A0AAE7TMA4"/>
<dbReference type="Gene3D" id="2.40.160.20">
    <property type="match status" value="1"/>
</dbReference>